<dbReference type="AlphaFoldDB" id="A0A381NSY3"/>
<proteinExistence type="predicted"/>
<name>A0A381NSY3_9ZZZZ</name>
<reference evidence="1" key="1">
    <citation type="submission" date="2018-05" db="EMBL/GenBank/DDBJ databases">
        <authorList>
            <person name="Lanie J.A."/>
            <person name="Ng W.-L."/>
            <person name="Kazmierczak K.M."/>
            <person name="Andrzejewski T.M."/>
            <person name="Davidsen T.M."/>
            <person name="Wayne K.J."/>
            <person name="Tettelin H."/>
            <person name="Glass J.I."/>
            <person name="Rusch D."/>
            <person name="Podicherti R."/>
            <person name="Tsui H.-C.T."/>
            <person name="Winkler M.E."/>
        </authorList>
    </citation>
    <scope>NUCLEOTIDE SEQUENCE</scope>
</reference>
<organism evidence="1">
    <name type="scientific">marine metagenome</name>
    <dbReference type="NCBI Taxonomy" id="408172"/>
    <lineage>
        <taxon>unclassified sequences</taxon>
        <taxon>metagenomes</taxon>
        <taxon>ecological metagenomes</taxon>
    </lineage>
</organism>
<evidence type="ECO:0000313" key="1">
    <source>
        <dbReference type="EMBL" id="SUZ57224.1"/>
    </source>
</evidence>
<dbReference type="EMBL" id="UINC01000550">
    <property type="protein sequence ID" value="SUZ57224.1"/>
    <property type="molecule type" value="Genomic_DNA"/>
</dbReference>
<sequence>MSFIELKPLLLDHSGAFTYHEE</sequence>
<gene>
    <name evidence="1" type="ORF">METZ01_LOCUS10078</name>
</gene>
<protein>
    <submittedName>
        <fullName evidence="1">Uncharacterized protein</fullName>
    </submittedName>
</protein>
<accession>A0A381NSY3</accession>